<dbReference type="AlphaFoldDB" id="A0A8K0HTL9"/>
<protein>
    <submittedName>
        <fullName evidence="2">Uncharacterized protein</fullName>
    </submittedName>
</protein>
<keyword evidence="3" id="KW-1185">Reference proteome</keyword>
<accession>A0A8K0HTL9</accession>
<evidence type="ECO:0000313" key="2">
    <source>
        <dbReference type="EMBL" id="KAF3457768.1"/>
    </source>
</evidence>
<organism evidence="2 3">
    <name type="scientific">Rhamnella rubrinervis</name>
    <dbReference type="NCBI Taxonomy" id="2594499"/>
    <lineage>
        <taxon>Eukaryota</taxon>
        <taxon>Viridiplantae</taxon>
        <taxon>Streptophyta</taxon>
        <taxon>Embryophyta</taxon>
        <taxon>Tracheophyta</taxon>
        <taxon>Spermatophyta</taxon>
        <taxon>Magnoliopsida</taxon>
        <taxon>eudicotyledons</taxon>
        <taxon>Gunneridae</taxon>
        <taxon>Pentapetalae</taxon>
        <taxon>rosids</taxon>
        <taxon>fabids</taxon>
        <taxon>Rosales</taxon>
        <taxon>Rhamnaceae</taxon>
        <taxon>rhamnoid group</taxon>
        <taxon>Rhamneae</taxon>
        <taxon>Rhamnella</taxon>
    </lineage>
</organism>
<gene>
    <name evidence="2" type="ORF">FNV43_RR02427</name>
</gene>
<evidence type="ECO:0000313" key="3">
    <source>
        <dbReference type="Proteomes" id="UP000796880"/>
    </source>
</evidence>
<feature type="compositionally biased region" description="Basic and acidic residues" evidence="1">
    <location>
        <begin position="1"/>
        <end position="11"/>
    </location>
</feature>
<dbReference type="Proteomes" id="UP000796880">
    <property type="component" value="Unassembled WGS sequence"/>
</dbReference>
<evidence type="ECO:0000256" key="1">
    <source>
        <dbReference type="SAM" id="MobiDB-lite"/>
    </source>
</evidence>
<comment type="caution">
    <text evidence="2">The sequence shown here is derived from an EMBL/GenBank/DDBJ whole genome shotgun (WGS) entry which is preliminary data.</text>
</comment>
<reference evidence="2" key="1">
    <citation type="submission" date="2020-03" db="EMBL/GenBank/DDBJ databases">
        <title>A high-quality chromosome-level genome assembly of a woody plant with both climbing and erect habits, Rhamnella rubrinervis.</title>
        <authorList>
            <person name="Lu Z."/>
            <person name="Yang Y."/>
            <person name="Zhu X."/>
            <person name="Sun Y."/>
        </authorList>
    </citation>
    <scope>NUCLEOTIDE SEQUENCE</scope>
    <source>
        <strain evidence="2">BYM</strain>
        <tissue evidence="2">Leaf</tissue>
    </source>
</reference>
<sequence>MQIDREVRVKENNTPSPGKKEKSLKKFLQKLVGNLGSSACAEKWGVKNKTGSIVQSTVASTIDTTTHVQDDEKKNEELDMGVLGYKRLRKIGEKFKSPYVVNKELKDKLKNTIPADQFNSMKPPSDDVVKSFAAYMVEDPPEVVSLGQYEPITIEFMQVMVKTAEWLTDMMGDCISKGLKYCGG</sequence>
<dbReference type="EMBL" id="VOIH02000001">
    <property type="protein sequence ID" value="KAF3457768.1"/>
    <property type="molecule type" value="Genomic_DNA"/>
</dbReference>
<feature type="region of interest" description="Disordered" evidence="1">
    <location>
        <begin position="1"/>
        <end position="22"/>
    </location>
</feature>
<proteinExistence type="predicted"/>
<name>A0A8K0HTL9_9ROSA</name>